<feature type="compositionally biased region" description="Low complexity" evidence="1">
    <location>
        <begin position="335"/>
        <end position="347"/>
    </location>
</feature>
<dbReference type="Pfam" id="PF06075">
    <property type="entry name" value="DUF936"/>
    <property type="match status" value="1"/>
</dbReference>
<dbReference type="InterPro" id="IPR049172">
    <property type="entry name" value="DUF6857_pln"/>
</dbReference>
<gene>
    <name evidence="5" type="primary">LOC107434638</name>
</gene>
<name>A0A9B4JNS0_ZIZJJ</name>
<feature type="region of interest" description="Disordered" evidence="1">
    <location>
        <begin position="317"/>
        <end position="374"/>
    </location>
</feature>
<dbReference type="Pfam" id="PF21647">
    <property type="entry name" value="DUF6857"/>
    <property type="match status" value="1"/>
</dbReference>
<reference evidence="5" key="1">
    <citation type="submission" date="2025-08" db="UniProtKB">
        <authorList>
            <consortium name="RefSeq"/>
        </authorList>
    </citation>
    <scope>IDENTIFICATION</scope>
    <source>
        <tissue evidence="5">Seedling</tissue>
    </source>
</reference>
<proteinExistence type="predicted"/>
<evidence type="ECO:0000313" key="4">
    <source>
        <dbReference type="Proteomes" id="UP001652623"/>
    </source>
</evidence>
<sequence length="710" mass="79009">MSILLTFQNLLHPPAAVDRKQNRVFQMLLPSKDQSRKNPNDFSSATFILYHSFEFHHLHVPNLDDPIQIFNLLIQFFLHFFFFLGGFFKEMASLSSGVLVKLLEEMGVDEKESKNEKPILLQIRSIIPVMADSNLWPKQGFYLKVSDSSHAMFVSLPQEQDELVLCNKLQLGQLMFVEKIESANPVPILRGIKPIPGRHPCVGNPEDLDAIVSFLKTDGFSQMEKCGGAEKKKPQEKIGSLSALKAQPDENIKGLRPINSDADGKNSNVMKISGKCSFGFIDKDYDIAVAKSSPLYSQAMKRRSWNGAEISAITVKHEMKPTARSRSACASPVRSTKSNSSDESSCSKTKRNHAGLTSKSVKNSTKSMTSSVSMKSCEKKSLDTAVISNNKNSVEYKIQWNSLPSNLVKLGKELQRHRDVALLAAVEALQEASAAERLLKCLSNYSELHSAKGEKQQPSVNTFFNLEENLANTRLIVQSLTNISPARANDHNDPNSHASIQKALKLAVDRKRNATVWIKAALASDLTPPAAPESVPMGAKNSMRKPTITTCSNKPRGSCIVKKQRNNGDVQVGLTAEKDISDDWIKGSCLCAAAELTNCLHEECRRWFLGYAESYLDDVRNKTISTESDSLQVAEMMRQIKKVSDWLDLIVQQDANSPKLGSREVSMLEDSELEACNRVRKKIYGVLLKNVERTAIAWEHMNAMVEVAQH</sequence>
<feature type="domain" description="DUF936" evidence="2">
    <location>
        <begin position="94"/>
        <end position="208"/>
    </location>
</feature>
<evidence type="ECO:0000259" key="3">
    <source>
        <dbReference type="Pfam" id="PF21647"/>
    </source>
</evidence>
<dbReference type="RefSeq" id="XP_015901608.2">
    <property type="nucleotide sequence ID" value="XM_016046122.4"/>
</dbReference>
<dbReference type="Proteomes" id="UP001652623">
    <property type="component" value="Chromosome 9"/>
</dbReference>
<feature type="domain" description="DUF6857" evidence="3">
    <location>
        <begin position="388"/>
        <end position="696"/>
    </location>
</feature>
<dbReference type="InterPro" id="IPR048297">
    <property type="entry name" value="DUF936_dom_pln"/>
</dbReference>
<evidence type="ECO:0000256" key="1">
    <source>
        <dbReference type="SAM" id="MobiDB-lite"/>
    </source>
</evidence>
<accession>A0A9B4JNS0</accession>
<dbReference type="GeneID" id="107434638"/>
<dbReference type="InterPro" id="IPR010341">
    <property type="entry name" value="DUF936_pln"/>
</dbReference>
<dbReference type="PANTHER" id="PTHR31928:SF12">
    <property type="entry name" value="DUF3741 DOMAIN-CONTAINING PROTEIN"/>
    <property type="match status" value="1"/>
</dbReference>
<feature type="region of interest" description="Disordered" evidence="1">
    <location>
        <begin position="529"/>
        <end position="548"/>
    </location>
</feature>
<organism evidence="4 5">
    <name type="scientific">Ziziphus jujuba</name>
    <name type="common">Chinese jujube</name>
    <name type="synonym">Ziziphus sativa</name>
    <dbReference type="NCBI Taxonomy" id="326968"/>
    <lineage>
        <taxon>Eukaryota</taxon>
        <taxon>Viridiplantae</taxon>
        <taxon>Streptophyta</taxon>
        <taxon>Embryophyta</taxon>
        <taxon>Tracheophyta</taxon>
        <taxon>Spermatophyta</taxon>
        <taxon>Magnoliopsida</taxon>
        <taxon>eudicotyledons</taxon>
        <taxon>Gunneridae</taxon>
        <taxon>Pentapetalae</taxon>
        <taxon>rosids</taxon>
        <taxon>fabids</taxon>
        <taxon>Rosales</taxon>
        <taxon>Rhamnaceae</taxon>
        <taxon>Paliureae</taxon>
        <taxon>Ziziphus</taxon>
    </lineage>
</organism>
<evidence type="ECO:0000259" key="2">
    <source>
        <dbReference type="Pfam" id="PF06075"/>
    </source>
</evidence>
<dbReference type="PANTHER" id="PTHR31928">
    <property type="entry name" value="EXPRESSED PROTEIN"/>
    <property type="match status" value="1"/>
</dbReference>
<keyword evidence="4" id="KW-1185">Reference proteome</keyword>
<feature type="compositionally biased region" description="Low complexity" evidence="1">
    <location>
        <begin position="357"/>
        <end position="374"/>
    </location>
</feature>
<evidence type="ECO:0000313" key="5">
    <source>
        <dbReference type="RefSeq" id="XP_015901608.2"/>
    </source>
</evidence>
<protein>
    <submittedName>
        <fullName evidence="5">Uncharacterized protein LOC107434638 isoform X1</fullName>
    </submittedName>
</protein>